<protein>
    <submittedName>
        <fullName evidence="2">MBL fold metallo-hydrolase</fullName>
    </submittedName>
</protein>
<reference evidence="2 3" key="1">
    <citation type="journal article" date="2019" name="Int. J. Syst. Evol. Microbiol.">
        <title>The Global Catalogue of Microorganisms (GCM) 10K type strain sequencing project: providing services to taxonomists for standard genome sequencing and annotation.</title>
        <authorList>
            <consortium name="The Broad Institute Genomics Platform"/>
            <consortium name="The Broad Institute Genome Sequencing Center for Infectious Disease"/>
            <person name="Wu L."/>
            <person name="Ma J."/>
        </authorList>
    </citation>
    <scope>NUCLEOTIDE SEQUENCE [LARGE SCALE GENOMIC DNA]</scope>
    <source>
        <strain evidence="2 3">JCM 1405</strain>
    </source>
</reference>
<dbReference type="InterPro" id="IPR001279">
    <property type="entry name" value="Metallo-B-lactamas"/>
</dbReference>
<dbReference type="RefSeq" id="WP_343768240.1">
    <property type="nucleotide sequence ID" value="NZ_BAAACF010000001.1"/>
</dbReference>
<dbReference type="InterPro" id="IPR036866">
    <property type="entry name" value="RibonucZ/Hydroxyglut_hydro"/>
</dbReference>
<evidence type="ECO:0000313" key="2">
    <source>
        <dbReference type="EMBL" id="GAA0722605.1"/>
    </source>
</evidence>
<dbReference type="PANTHER" id="PTHR13754">
    <property type="entry name" value="METALLO-BETA-LACTAMASE SUPERFAMILY PROTEIN"/>
    <property type="match status" value="1"/>
</dbReference>
<gene>
    <name evidence="2" type="ORF">GCM10008905_14300</name>
</gene>
<dbReference type="SUPFAM" id="SSF56281">
    <property type="entry name" value="Metallo-hydrolase/oxidoreductase"/>
    <property type="match status" value="1"/>
</dbReference>
<feature type="domain" description="Metallo-beta-lactamase" evidence="1">
    <location>
        <begin position="22"/>
        <end position="105"/>
    </location>
</feature>
<dbReference type="Gene3D" id="3.60.15.10">
    <property type="entry name" value="Ribonuclease Z/Hydroxyacylglutathione hydrolase-like"/>
    <property type="match status" value="1"/>
</dbReference>
<keyword evidence="3" id="KW-1185">Reference proteome</keyword>
<evidence type="ECO:0000259" key="1">
    <source>
        <dbReference type="Pfam" id="PF00753"/>
    </source>
</evidence>
<dbReference type="InterPro" id="IPR052926">
    <property type="entry name" value="Metallo-beta-lactamase_dom"/>
</dbReference>
<organism evidence="2 3">
    <name type="scientific">Clostridium malenominatum</name>
    <dbReference type="NCBI Taxonomy" id="1539"/>
    <lineage>
        <taxon>Bacteria</taxon>
        <taxon>Bacillati</taxon>
        <taxon>Bacillota</taxon>
        <taxon>Clostridia</taxon>
        <taxon>Eubacteriales</taxon>
        <taxon>Clostridiaceae</taxon>
        <taxon>Clostridium</taxon>
    </lineage>
</organism>
<accession>A0ABN1IWF6</accession>
<evidence type="ECO:0000313" key="3">
    <source>
        <dbReference type="Proteomes" id="UP001500339"/>
    </source>
</evidence>
<dbReference type="CDD" id="cd07713">
    <property type="entry name" value="DHPS-like_MBL-fold"/>
    <property type="match status" value="1"/>
</dbReference>
<dbReference type="InterPro" id="IPR041712">
    <property type="entry name" value="DHPS-like_MBL-fold"/>
</dbReference>
<name>A0ABN1IWF6_9CLOT</name>
<sequence>MKIITLVENTKNHSSNLINEHGLCLYIEKDNKRILFDTGRTGNFISNAKKLAVDIEDIDAVVISHGHSDHGGGLLSFLKANNKAKVYMKRKASENHYFNFMLLSKNVSIDKKVFDEYSNRINYIYDFTEIMNDIYIITDIENHYLVPKGNKYLYCKEETGLFRDRFEHELIMIIKEQDGISIFTGCSHNGTANMIQTARNTFPSSSIKAIIGGFHLIKIPILKCLTSPQEEIDVISKKIIEEKVAKVYTGHCTGEKAYNKLRSILGDKIEYIKTGSEINI</sequence>
<dbReference type="Proteomes" id="UP001500339">
    <property type="component" value="Unassembled WGS sequence"/>
</dbReference>
<comment type="caution">
    <text evidence="2">The sequence shown here is derived from an EMBL/GenBank/DDBJ whole genome shotgun (WGS) entry which is preliminary data.</text>
</comment>
<proteinExistence type="predicted"/>
<dbReference type="EMBL" id="BAAACF010000001">
    <property type="protein sequence ID" value="GAA0722605.1"/>
    <property type="molecule type" value="Genomic_DNA"/>
</dbReference>
<dbReference type="PANTHER" id="PTHR13754:SF13">
    <property type="entry name" value="METALLO-BETA-LACTAMASE SUPERFAMILY PROTEIN (AFU_ORTHOLOGUE AFUA_3G07630)"/>
    <property type="match status" value="1"/>
</dbReference>
<dbReference type="Pfam" id="PF00753">
    <property type="entry name" value="Lactamase_B"/>
    <property type="match status" value="1"/>
</dbReference>